<dbReference type="AlphaFoldDB" id="A0A7W6ICC7"/>
<dbReference type="PANTHER" id="PTHR42718">
    <property type="entry name" value="MAJOR FACILITATOR SUPERFAMILY MULTIDRUG TRANSPORTER MFSC"/>
    <property type="match status" value="1"/>
</dbReference>
<keyword evidence="4 7" id="KW-0812">Transmembrane</keyword>
<feature type="transmembrane region" description="Helical" evidence="7">
    <location>
        <begin position="52"/>
        <end position="76"/>
    </location>
</feature>
<evidence type="ECO:0000259" key="8">
    <source>
        <dbReference type="PROSITE" id="PS50850"/>
    </source>
</evidence>
<protein>
    <submittedName>
        <fullName evidence="9">Putative MFS family arabinose efflux permease</fullName>
    </submittedName>
</protein>
<dbReference type="InterPro" id="IPR020846">
    <property type="entry name" value="MFS_dom"/>
</dbReference>
<dbReference type="CDD" id="cd06174">
    <property type="entry name" value="MFS"/>
    <property type="match status" value="1"/>
</dbReference>
<feature type="domain" description="Major facilitator superfamily (MFS) profile" evidence="8">
    <location>
        <begin position="17"/>
        <end position="395"/>
    </location>
</feature>
<evidence type="ECO:0000256" key="1">
    <source>
        <dbReference type="ARBA" id="ARBA00004651"/>
    </source>
</evidence>
<proteinExistence type="predicted"/>
<dbReference type="GO" id="GO:0022857">
    <property type="term" value="F:transmembrane transporter activity"/>
    <property type="evidence" value="ECO:0007669"/>
    <property type="project" value="InterPro"/>
</dbReference>
<evidence type="ECO:0000313" key="10">
    <source>
        <dbReference type="Proteomes" id="UP000519439"/>
    </source>
</evidence>
<dbReference type="RefSeq" id="WP_051434932.1">
    <property type="nucleotide sequence ID" value="NZ_JACIDC010000001.1"/>
</dbReference>
<evidence type="ECO:0000256" key="5">
    <source>
        <dbReference type="ARBA" id="ARBA00022989"/>
    </source>
</evidence>
<gene>
    <name evidence="9" type="ORF">GGR34_000456</name>
</gene>
<keyword evidence="2" id="KW-0813">Transport</keyword>
<evidence type="ECO:0000313" key="9">
    <source>
        <dbReference type="EMBL" id="MBB4038827.1"/>
    </source>
</evidence>
<feature type="transmembrane region" description="Helical" evidence="7">
    <location>
        <begin position="141"/>
        <end position="163"/>
    </location>
</feature>
<accession>A0A7W6ICC7</accession>
<dbReference type="InterPro" id="IPR036259">
    <property type="entry name" value="MFS_trans_sf"/>
</dbReference>
<name>A0A7W6ICC7_9HYPH</name>
<dbReference type="GO" id="GO:0005886">
    <property type="term" value="C:plasma membrane"/>
    <property type="evidence" value="ECO:0007669"/>
    <property type="project" value="UniProtKB-SubCell"/>
</dbReference>
<organism evidence="9 10">
    <name type="scientific">Microvirga flocculans</name>
    <dbReference type="NCBI Taxonomy" id="217168"/>
    <lineage>
        <taxon>Bacteria</taxon>
        <taxon>Pseudomonadati</taxon>
        <taxon>Pseudomonadota</taxon>
        <taxon>Alphaproteobacteria</taxon>
        <taxon>Hyphomicrobiales</taxon>
        <taxon>Methylobacteriaceae</taxon>
        <taxon>Microvirga</taxon>
    </lineage>
</organism>
<keyword evidence="5 7" id="KW-1133">Transmembrane helix</keyword>
<dbReference type="PROSITE" id="PS50850">
    <property type="entry name" value="MFS"/>
    <property type="match status" value="1"/>
</dbReference>
<comment type="subcellular location">
    <subcellularLocation>
        <location evidence="1">Cell membrane</location>
        <topology evidence="1">Multi-pass membrane protein</topology>
    </subcellularLocation>
</comment>
<feature type="transmembrane region" description="Helical" evidence="7">
    <location>
        <begin position="209"/>
        <end position="233"/>
    </location>
</feature>
<feature type="transmembrane region" description="Helical" evidence="7">
    <location>
        <begin position="112"/>
        <end position="129"/>
    </location>
</feature>
<feature type="transmembrane region" description="Helical" evidence="7">
    <location>
        <begin position="83"/>
        <end position="106"/>
    </location>
</feature>
<feature type="transmembrane region" description="Helical" evidence="7">
    <location>
        <begin position="169"/>
        <end position="188"/>
    </location>
</feature>
<dbReference type="Gene3D" id="1.20.1250.20">
    <property type="entry name" value="MFS general substrate transporter like domains"/>
    <property type="match status" value="2"/>
</dbReference>
<keyword evidence="3" id="KW-1003">Cell membrane</keyword>
<dbReference type="InterPro" id="IPR011701">
    <property type="entry name" value="MFS"/>
</dbReference>
<comment type="caution">
    <text evidence="9">The sequence shown here is derived from an EMBL/GenBank/DDBJ whole genome shotgun (WGS) entry which is preliminary data.</text>
</comment>
<evidence type="ECO:0000256" key="7">
    <source>
        <dbReference type="SAM" id="Phobius"/>
    </source>
</evidence>
<dbReference type="PANTHER" id="PTHR42718:SF46">
    <property type="entry name" value="BLR6921 PROTEIN"/>
    <property type="match status" value="1"/>
</dbReference>
<feature type="transmembrane region" description="Helical" evidence="7">
    <location>
        <begin position="281"/>
        <end position="301"/>
    </location>
</feature>
<feature type="transmembrane region" description="Helical" evidence="7">
    <location>
        <begin position="12"/>
        <end position="32"/>
    </location>
</feature>
<keyword evidence="6 7" id="KW-0472">Membrane</keyword>
<keyword evidence="10" id="KW-1185">Reference proteome</keyword>
<evidence type="ECO:0000256" key="3">
    <source>
        <dbReference type="ARBA" id="ARBA00022475"/>
    </source>
</evidence>
<reference evidence="9 10" key="1">
    <citation type="submission" date="2020-08" db="EMBL/GenBank/DDBJ databases">
        <title>Genomic Encyclopedia of Type Strains, Phase IV (KMG-IV): sequencing the most valuable type-strain genomes for metagenomic binning, comparative biology and taxonomic classification.</title>
        <authorList>
            <person name="Goeker M."/>
        </authorList>
    </citation>
    <scope>NUCLEOTIDE SEQUENCE [LARGE SCALE GENOMIC DNA]</scope>
    <source>
        <strain evidence="9 10">DSM 15743</strain>
    </source>
</reference>
<dbReference type="SUPFAM" id="SSF103473">
    <property type="entry name" value="MFS general substrate transporter"/>
    <property type="match status" value="1"/>
</dbReference>
<dbReference type="Proteomes" id="UP000519439">
    <property type="component" value="Unassembled WGS sequence"/>
</dbReference>
<evidence type="ECO:0000256" key="4">
    <source>
        <dbReference type="ARBA" id="ARBA00022692"/>
    </source>
</evidence>
<evidence type="ECO:0000256" key="2">
    <source>
        <dbReference type="ARBA" id="ARBA00022448"/>
    </source>
</evidence>
<dbReference type="EMBL" id="JACIDC010000001">
    <property type="protein sequence ID" value="MBB4038827.1"/>
    <property type="molecule type" value="Genomic_DNA"/>
</dbReference>
<dbReference type="Pfam" id="PF07690">
    <property type="entry name" value="MFS_1"/>
    <property type="match status" value="1"/>
</dbReference>
<feature type="transmembrane region" description="Helical" evidence="7">
    <location>
        <begin position="366"/>
        <end position="390"/>
    </location>
</feature>
<evidence type="ECO:0000256" key="6">
    <source>
        <dbReference type="ARBA" id="ARBA00023136"/>
    </source>
</evidence>
<sequence length="398" mass="39955">MTAIVHVGPSSAMPWPIVATVVGSGIVASFQVGKAAIATPLLQTELGLDLAAAGWLTAVFALLGAIGGIPAGAIAAAAGDRRILIIGLLAVCVGSAAGAEATTFSVLITSRVVEGLGFLLITVAGPAILERSLAGGQRDLAFAFWSCFMPAGMALAMLVGPLFGGWRSLWWASTGAGIATAVATLLLVPKATARAPLLWRDVGMKACSIVGLKGPVLLAGCFALYSLMFFALFSFLPVLLMDRVMITHAAAGTLGALVAGVNIVGNLMAGYLLTRGIGRPTLITGAGVVMGASSLGIFLPVFGPVPTLLLCVVFSAVGGIIPATLLSTAPLIAPVGLVPVVFGLAMQGSNLGQIIAPVAVGGTIEAYGWSAAAATVLAAASLTILAAQALRPEFRPNH</sequence>
<feature type="transmembrane region" description="Helical" evidence="7">
    <location>
        <begin position="245"/>
        <end position="269"/>
    </location>
</feature>